<proteinExistence type="predicted"/>
<dbReference type="Proteomes" id="UP000800040">
    <property type="component" value="Unassembled WGS sequence"/>
</dbReference>
<keyword evidence="3" id="KW-1185">Reference proteome</keyword>
<name>A0A6A5KMK8_9PLEO</name>
<evidence type="ECO:0000313" key="2">
    <source>
        <dbReference type="EMBL" id="KAF1835584.1"/>
    </source>
</evidence>
<dbReference type="EMBL" id="ML975285">
    <property type="protein sequence ID" value="KAF1835584.1"/>
    <property type="molecule type" value="Genomic_DNA"/>
</dbReference>
<protein>
    <submittedName>
        <fullName evidence="2">Uncharacterized protein</fullName>
    </submittedName>
</protein>
<reference evidence="2" key="1">
    <citation type="submission" date="2020-01" db="EMBL/GenBank/DDBJ databases">
        <authorList>
            <consortium name="DOE Joint Genome Institute"/>
            <person name="Haridas S."/>
            <person name="Albert R."/>
            <person name="Binder M."/>
            <person name="Bloem J."/>
            <person name="Labutti K."/>
            <person name="Salamov A."/>
            <person name="Andreopoulos B."/>
            <person name="Baker S.E."/>
            <person name="Barry K."/>
            <person name="Bills G."/>
            <person name="Bluhm B.H."/>
            <person name="Cannon C."/>
            <person name="Castanera R."/>
            <person name="Culley D.E."/>
            <person name="Daum C."/>
            <person name="Ezra D."/>
            <person name="Gonzalez J.B."/>
            <person name="Henrissat B."/>
            <person name="Kuo A."/>
            <person name="Liang C."/>
            <person name="Lipzen A."/>
            <person name="Lutzoni F."/>
            <person name="Magnuson J."/>
            <person name="Mondo S."/>
            <person name="Nolan M."/>
            <person name="Ohm R."/>
            <person name="Pangilinan J."/>
            <person name="Park H.-J."/>
            <person name="Ramirez L."/>
            <person name="Alfaro M."/>
            <person name="Sun H."/>
            <person name="Tritt A."/>
            <person name="Yoshinaga Y."/>
            <person name="Zwiers L.-H."/>
            <person name="Turgeon B.G."/>
            <person name="Goodwin S.B."/>
            <person name="Spatafora J.W."/>
            <person name="Crous P.W."/>
            <person name="Grigoriev I.V."/>
        </authorList>
    </citation>
    <scope>NUCLEOTIDE SEQUENCE</scope>
    <source>
        <strain evidence="2">P77</strain>
    </source>
</reference>
<accession>A0A6A5KMK8</accession>
<sequence length="153" mass="16843">MAWIINLGPNPPKGPVAPRDTASASPAHAHWLPVTGRRGIVRGERGFSHDPLPPHTTTLRLLRQWDTIRRETIALVGLVGRCTLHGRPVCSPEQERCRLRDHRFVRSLTHHTASCTGQGGAHTHCTRMMRTPPWKLAAAGIAVSGREPRAMLG</sequence>
<evidence type="ECO:0000313" key="3">
    <source>
        <dbReference type="Proteomes" id="UP000800040"/>
    </source>
</evidence>
<feature type="region of interest" description="Disordered" evidence="1">
    <location>
        <begin position="1"/>
        <end position="26"/>
    </location>
</feature>
<organism evidence="2 3">
    <name type="scientific">Decorospora gaudefroyi</name>
    <dbReference type="NCBI Taxonomy" id="184978"/>
    <lineage>
        <taxon>Eukaryota</taxon>
        <taxon>Fungi</taxon>
        <taxon>Dikarya</taxon>
        <taxon>Ascomycota</taxon>
        <taxon>Pezizomycotina</taxon>
        <taxon>Dothideomycetes</taxon>
        <taxon>Pleosporomycetidae</taxon>
        <taxon>Pleosporales</taxon>
        <taxon>Pleosporineae</taxon>
        <taxon>Pleosporaceae</taxon>
        <taxon>Decorospora</taxon>
    </lineage>
</organism>
<dbReference type="AlphaFoldDB" id="A0A6A5KMK8"/>
<evidence type="ECO:0000256" key="1">
    <source>
        <dbReference type="SAM" id="MobiDB-lite"/>
    </source>
</evidence>
<gene>
    <name evidence="2" type="ORF">BDW02DRAFT_282612</name>
</gene>